<dbReference type="EMBL" id="BEYQ01000005">
    <property type="protein sequence ID" value="GBD52646.1"/>
    <property type="molecule type" value="Genomic_DNA"/>
</dbReference>
<name>A0A9P3DEW2_MICAE</name>
<sequence>MKLSDYAKKKGISYDTAWRMWNRGQLQGERLPTGTIIIFEDDRSCGENKVAIYARVSSSENKWFFRTYHVKSTSKMPI</sequence>
<dbReference type="Proteomes" id="UP000236321">
    <property type="component" value="Unassembled WGS sequence"/>
</dbReference>
<comment type="caution">
    <text evidence="1">The sequence shown here is derived from an EMBL/GenBank/DDBJ whole genome shotgun (WGS) entry which is preliminary data.</text>
</comment>
<organism evidence="1 2">
    <name type="scientific">Microcystis aeruginosa NIES-298</name>
    <dbReference type="NCBI Taxonomy" id="449468"/>
    <lineage>
        <taxon>Bacteria</taxon>
        <taxon>Bacillati</taxon>
        <taxon>Cyanobacteriota</taxon>
        <taxon>Cyanophyceae</taxon>
        <taxon>Oscillatoriophycideae</taxon>
        <taxon>Chroococcales</taxon>
        <taxon>Microcystaceae</taxon>
        <taxon>Microcystis</taxon>
    </lineage>
</organism>
<gene>
    <name evidence="1" type="ORF">BGM30_17390</name>
</gene>
<reference evidence="2" key="1">
    <citation type="submission" date="2017-12" db="EMBL/GenBank/DDBJ databases">
        <title>Improved Draft Genome Sequence of Microcystis aeruginosa NIES-298, a Microcystin-Producing Cyanobacterium from Lake Kasumigaura, Japan.</title>
        <authorList>
            <person name="Yamaguchi H."/>
            <person name="Suzuki S."/>
            <person name="Kawachi M."/>
        </authorList>
    </citation>
    <scope>NUCLEOTIDE SEQUENCE [LARGE SCALE GENOMIC DNA]</scope>
    <source>
        <strain evidence="2">NIES-298</strain>
    </source>
</reference>
<protein>
    <recommendedName>
        <fullName evidence="3">Resolvase</fullName>
    </recommendedName>
</protein>
<proteinExistence type="predicted"/>
<dbReference type="AlphaFoldDB" id="A0A9P3DEW2"/>
<evidence type="ECO:0000313" key="1">
    <source>
        <dbReference type="EMBL" id="GBD52646.1"/>
    </source>
</evidence>
<evidence type="ECO:0000313" key="2">
    <source>
        <dbReference type="Proteomes" id="UP000236321"/>
    </source>
</evidence>
<accession>A0A9P3DEW2</accession>
<evidence type="ECO:0008006" key="3">
    <source>
        <dbReference type="Google" id="ProtNLM"/>
    </source>
</evidence>